<organism evidence="2">
    <name type="scientific">Cupriavidus necator</name>
    <name type="common">Alcaligenes eutrophus</name>
    <name type="synonym">Ralstonia eutropha</name>
    <dbReference type="NCBI Taxonomy" id="106590"/>
    <lineage>
        <taxon>Bacteria</taxon>
        <taxon>Pseudomonadati</taxon>
        <taxon>Pseudomonadota</taxon>
        <taxon>Betaproteobacteria</taxon>
        <taxon>Burkholderiales</taxon>
        <taxon>Burkholderiaceae</taxon>
        <taxon>Cupriavidus</taxon>
    </lineage>
</organism>
<protein>
    <submittedName>
        <fullName evidence="2">Uncharacterized protein</fullName>
    </submittedName>
</protein>
<keyword evidence="1" id="KW-0812">Transmembrane</keyword>
<feature type="transmembrane region" description="Helical" evidence="1">
    <location>
        <begin position="36"/>
        <end position="56"/>
    </location>
</feature>
<accession>A0A1K0ILH1</accession>
<gene>
    <name evidence="2" type="ORF">CNECB9_4570019</name>
</gene>
<evidence type="ECO:0000256" key="1">
    <source>
        <dbReference type="SAM" id="Phobius"/>
    </source>
</evidence>
<keyword evidence="1" id="KW-1133">Transmembrane helix</keyword>
<dbReference type="AlphaFoldDB" id="A0A1K0ILH1"/>
<evidence type="ECO:0000313" key="2">
    <source>
        <dbReference type="EMBL" id="SCU86423.1"/>
    </source>
</evidence>
<sequence>MFGVASRCGRPGLGSYFKWRANEIAMRHARSLPVSLFQPLVGFAIFIVTLTFAAFVTGK</sequence>
<reference evidence="2" key="1">
    <citation type="submission" date="2016-09" db="EMBL/GenBank/DDBJ databases">
        <authorList>
            <person name="Capua I."/>
            <person name="De Benedictis P."/>
            <person name="Joannis T."/>
            <person name="Lombin L.H."/>
            <person name="Cattoli G."/>
        </authorList>
    </citation>
    <scope>NUCLEOTIDE SEQUENCE</scope>
    <source>
        <strain evidence="2">B9</strain>
    </source>
</reference>
<dbReference type="EMBL" id="FMSH01000398">
    <property type="protein sequence ID" value="SCU86423.1"/>
    <property type="molecule type" value="Genomic_DNA"/>
</dbReference>
<proteinExistence type="predicted"/>
<name>A0A1K0ILH1_CUPNE</name>
<keyword evidence="1" id="KW-0472">Membrane</keyword>